<feature type="non-terminal residue" evidence="2">
    <location>
        <position position="311"/>
    </location>
</feature>
<protein>
    <submittedName>
        <fullName evidence="2">Uncharacterized protein</fullName>
    </submittedName>
</protein>
<evidence type="ECO:0000256" key="1">
    <source>
        <dbReference type="SAM" id="MobiDB-lite"/>
    </source>
</evidence>
<dbReference type="AlphaFoldDB" id="A0A381WDU6"/>
<feature type="region of interest" description="Disordered" evidence="1">
    <location>
        <begin position="61"/>
        <end position="85"/>
    </location>
</feature>
<evidence type="ECO:0000313" key="2">
    <source>
        <dbReference type="EMBL" id="SVA50137.1"/>
    </source>
</evidence>
<organism evidence="2">
    <name type="scientific">marine metagenome</name>
    <dbReference type="NCBI Taxonomy" id="408172"/>
    <lineage>
        <taxon>unclassified sequences</taxon>
        <taxon>metagenomes</taxon>
        <taxon>ecological metagenomes</taxon>
    </lineage>
</organism>
<gene>
    <name evidence="2" type="ORF">METZ01_LOCUS102991</name>
</gene>
<sequence>MKLKSILLTAFLAAGLIGLSFAGPYDDWPDDAVCMWLDMKPTHEGYLAEADKRGITCQGGKAVAGGAKTTTTQSTTTNNKKTSSKKTSLSKDSAITIYDVVFTSEVLKELLERVVSKTDYDFNKHKLANNLENWRCSFQMKRVEYDNSVEGIIQNWHMAKGIINIRGSDVEFAKGSYWTMGGLSTDPSYLQDEVNIKLTEDGHIVGRMAYFHLGVEEGEVPINPMYVTLKKHKKSKPIDVKSIQKTKADLWIDVVDWSGGILRVSNCKQTSSTQKSTKTVVTAVVSTSDDDPTVSKVIEVIQGDRFIVDIA</sequence>
<accession>A0A381WDU6</accession>
<name>A0A381WDU6_9ZZZZ</name>
<reference evidence="2" key="1">
    <citation type="submission" date="2018-05" db="EMBL/GenBank/DDBJ databases">
        <authorList>
            <person name="Lanie J.A."/>
            <person name="Ng W.-L."/>
            <person name="Kazmierczak K.M."/>
            <person name="Andrzejewski T.M."/>
            <person name="Davidsen T.M."/>
            <person name="Wayne K.J."/>
            <person name="Tettelin H."/>
            <person name="Glass J.I."/>
            <person name="Rusch D."/>
            <person name="Podicherti R."/>
            <person name="Tsui H.-C.T."/>
            <person name="Winkler M.E."/>
        </authorList>
    </citation>
    <scope>NUCLEOTIDE SEQUENCE</scope>
</reference>
<dbReference type="EMBL" id="UINC01011348">
    <property type="protein sequence ID" value="SVA50137.1"/>
    <property type="molecule type" value="Genomic_DNA"/>
</dbReference>
<proteinExistence type="predicted"/>